<reference evidence="2 3" key="2">
    <citation type="submission" date="2008-10" db="EMBL/GenBank/DDBJ databases">
        <authorList>
            <person name="Fulton L."/>
            <person name="Clifton S."/>
            <person name="Fulton B."/>
            <person name="Xu J."/>
            <person name="Minx P."/>
            <person name="Pepin K.H."/>
            <person name="Johnson M."/>
            <person name="Bhonagiri V."/>
            <person name="Nash W.E."/>
            <person name="Mardis E.R."/>
            <person name="Wilson R.K."/>
        </authorList>
    </citation>
    <scope>NUCLEOTIDE SEQUENCE [LARGE SCALE GENOMIC DNA]</scope>
    <source>
        <strain evidence="2 3">ATCC 29098</strain>
    </source>
</reference>
<sequence>MRPGFSFLSPDRQRQLPYPVVAGTGAATCLCCTRLFLRRRGRAVAIGATAF</sequence>
<keyword evidence="1" id="KW-0472">Membrane</keyword>
<proteinExistence type="predicted"/>
<dbReference type="AlphaFoldDB" id="B6WTB0"/>
<evidence type="ECO:0000256" key="1">
    <source>
        <dbReference type="SAM" id="Phobius"/>
    </source>
</evidence>
<accession>B6WTB0</accession>
<organism evidence="2 3">
    <name type="scientific">Desulfovibrio piger ATCC 29098</name>
    <dbReference type="NCBI Taxonomy" id="411464"/>
    <lineage>
        <taxon>Bacteria</taxon>
        <taxon>Pseudomonadati</taxon>
        <taxon>Thermodesulfobacteriota</taxon>
        <taxon>Desulfovibrionia</taxon>
        <taxon>Desulfovibrionales</taxon>
        <taxon>Desulfovibrionaceae</taxon>
        <taxon>Desulfovibrio</taxon>
    </lineage>
</organism>
<feature type="transmembrane region" description="Helical" evidence="1">
    <location>
        <begin position="16"/>
        <end position="37"/>
    </location>
</feature>
<evidence type="ECO:0000313" key="3">
    <source>
        <dbReference type="Proteomes" id="UP000003676"/>
    </source>
</evidence>
<evidence type="ECO:0000313" key="2">
    <source>
        <dbReference type="EMBL" id="EEB33799.1"/>
    </source>
</evidence>
<gene>
    <name evidence="2" type="ORF">DESPIG_01314</name>
</gene>
<comment type="caution">
    <text evidence="2">The sequence shown here is derived from an EMBL/GenBank/DDBJ whole genome shotgun (WGS) entry which is preliminary data.</text>
</comment>
<keyword evidence="1" id="KW-1133">Transmembrane helix</keyword>
<name>B6WTB0_9BACT</name>
<dbReference type="HOGENOM" id="CLU_3098169_0_0_7"/>
<reference evidence="2 3" key="1">
    <citation type="submission" date="2008-10" db="EMBL/GenBank/DDBJ databases">
        <title>Draft genome sequence of Desulvovibrio piger (ATCC 29098).</title>
        <authorList>
            <person name="Sudarsanam P."/>
            <person name="Ley R."/>
            <person name="Guruge J."/>
            <person name="Turnbaugh P.J."/>
            <person name="Mahowald M."/>
            <person name="Liep D."/>
            <person name="Gordon J."/>
        </authorList>
    </citation>
    <scope>NUCLEOTIDE SEQUENCE [LARGE SCALE GENOMIC DNA]</scope>
    <source>
        <strain evidence="2 3">ATCC 29098</strain>
    </source>
</reference>
<dbReference type="EMBL" id="ABXU01000030">
    <property type="protein sequence ID" value="EEB33799.1"/>
    <property type="molecule type" value="Genomic_DNA"/>
</dbReference>
<keyword evidence="1" id="KW-0812">Transmembrane</keyword>
<dbReference type="Proteomes" id="UP000003676">
    <property type="component" value="Unassembled WGS sequence"/>
</dbReference>
<protein>
    <submittedName>
        <fullName evidence="2">Uncharacterized protein</fullName>
    </submittedName>
</protein>